<proteinExistence type="predicted"/>
<dbReference type="RefSeq" id="WP_175394696.1">
    <property type="nucleotide sequence ID" value="NZ_JABMCB010000159.1"/>
</dbReference>
<dbReference type="AlphaFoldDB" id="A0A7Y6EUM1"/>
<sequence>MINQMNIDAIRDERLNQEHLEIQLENLKSVYKKKTFDIFKLEKQTEAILENLTNIDLEINGYMQELQILQVQIDSMEISLNNARSQVPFENDYLNRKSYYQAAYESVDPECFNLIGLENEKLMKVLISLDGLDFQIKRASELMEDLAEREYVCFHFERDIENDVERISKNNYAYKSEVQLLSWLKSIDIVPLILVNSVQQTALLDLIDKKYIWYDICNDGHLLWGGQATSKMEHFELLEVADMVTYSNRRWKRYTLSRNDSMVWKPCEGSYEVLTKMIFGESFNHDK</sequence>
<keyword evidence="2" id="KW-1185">Reference proteome</keyword>
<organism evidence="1 2">
    <name type="scientific">Paenibacillus xylanilyticus</name>
    <dbReference type="NCBI Taxonomy" id="248903"/>
    <lineage>
        <taxon>Bacteria</taxon>
        <taxon>Bacillati</taxon>
        <taxon>Bacillota</taxon>
        <taxon>Bacilli</taxon>
        <taxon>Bacillales</taxon>
        <taxon>Paenibacillaceae</taxon>
        <taxon>Paenibacillus</taxon>
    </lineage>
</organism>
<reference evidence="1 2" key="1">
    <citation type="submission" date="2020-05" db="EMBL/GenBank/DDBJ databases">
        <title>Genome Sequencing of Type Strains.</title>
        <authorList>
            <person name="Lemaire J.F."/>
            <person name="Inderbitzin P."/>
            <person name="Gregorio O.A."/>
            <person name="Collins S.B."/>
            <person name="Wespe N."/>
            <person name="Knight-Connoni V."/>
        </authorList>
    </citation>
    <scope>NUCLEOTIDE SEQUENCE [LARGE SCALE GENOMIC DNA]</scope>
    <source>
        <strain evidence="1 2">LMG 21957</strain>
    </source>
</reference>
<comment type="caution">
    <text evidence="1">The sequence shown here is derived from an EMBL/GenBank/DDBJ whole genome shotgun (WGS) entry which is preliminary data.</text>
</comment>
<dbReference type="EMBL" id="JABMCB010000159">
    <property type="protein sequence ID" value="NUU74829.1"/>
    <property type="molecule type" value="Genomic_DNA"/>
</dbReference>
<evidence type="ECO:0000313" key="2">
    <source>
        <dbReference type="Proteomes" id="UP000526125"/>
    </source>
</evidence>
<gene>
    <name evidence="1" type="ORF">HP552_06175</name>
</gene>
<protein>
    <submittedName>
        <fullName evidence="1">Uncharacterized protein</fullName>
    </submittedName>
</protein>
<evidence type="ECO:0000313" key="1">
    <source>
        <dbReference type="EMBL" id="NUU74829.1"/>
    </source>
</evidence>
<name>A0A7Y6EUM1_9BACL</name>
<accession>A0A7Y6EUM1</accession>
<dbReference type="Proteomes" id="UP000526125">
    <property type="component" value="Unassembled WGS sequence"/>
</dbReference>